<dbReference type="EMBL" id="JACNYL010000003">
    <property type="protein sequence ID" value="MBD1422603.1"/>
    <property type="molecule type" value="Genomic_DNA"/>
</dbReference>
<keyword evidence="2" id="KW-1185">Reference proteome</keyword>
<dbReference type="RefSeq" id="WP_190314315.1">
    <property type="nucleotide sequence ID" value="NZ_JACNYL010000003.1"/>
</dbReference>
<name>A0ABR7XU82_9SPHI</name>
<evidence type="ECO:0008006" key="3">
    <source>
        <dbReference type="Google" id="ProtNLM"/>
    </source>
</evidence>
<organism evidence="1 2">
    <name type="scientific">Sphingobacterium chuzhouense</name>
    <dbReference type="NCBI Taxonomy" id="1742264"/>
    <lineage>
        <taxon>Bacteria</taxon>
        <taxon>Pseudomonadati</taxon>
        <taxon>Bacteroidota</taxon>
        <taxon>Sphingobacteriia</taxon>
        <taxon>Sphingobacteriales</taxon>
        <taxon>Sphingobacteriaceae</taxon>
        <taxon>Sphingobacterium</taxon>
    </lineage>
</organism>
<evidence type="ECO:0000313" key="2">
    <source>
        <dbReference type="Proteomes" id="UP000651112"/>
    </source>
</evidence>
<accession>A0ABR7XU82</accession>
<reference evidence="1 2" key="1">
    <citation type="submission" date="2020-08" db="EMBL/GenBank/DDBJ databases">
        <title>Sphingobacterium sp. DN00404 isolated from aquaculture water.</title>
        <authorList>
            <person name="Zhang M."/>
        </authorList>
    </citation>
    <scope>NUCLEOTIDE SEQUENCE [LARGE SCALE GENOMIC DNA]</scope>
    <source>
        <strain evidence="1 2">KCTC 42746</strain>
    </source>
</reference>
<protein>
    <recommendedName>
        <fullName evidence="3">RiboL-PSP-HEPN domain-containing protein</fullName>
    </recommendedName>
</protein>
<dbReference type="Proteomes" id="UP000651112">
    <property type="component" value="Unassembled WGS sequence"/>
</dbReference>
<comment type="caution">
    <text evidence="1">The sequence shown here is derived from an EMBL/GenBank/DDBJ whole genome shotgun (WGS) entry which is preliminary data.</text>
</comment>
<gene>
    <name evidence="1" type="ORF">H8B21_13580</name>
</gene>
<evidence type="ECO:0000313" key="1">
    <source>
        <dbReference type="EMBL" id="MBD1422603.1"/>
    </source>
</evidence>
<sequence length="250" mass="29404">MKKGTKITHKSYPFNSDGDHDIKWDKTETVNEEEFNTIFDGPENFFMHIHEGNIYGVNKLIFRGKRFTLLEPNPVTFYFSAAHDMARQINDAYNKLEHALDKVPNAWPVSVSYSYIFKVSSMCIIFAYSACDAFLNQRLPEYRTINIEGKELTKKDIERLALERKLKAVSTDTQKDFATKHPRKMKKLLELRDLRNQLIHLKEKRRGIATSYNDIYQIMLELDLTKIMNTVKSFINFYHPKLIVNYNYGK</sequence>
<proteinExistence type="predicted"/>